<protein>
    <submittedName>
        <fullName evidence="1">Uncharacterized protein</fullName>
    </submittedName>
</protein>
<sequence>MLDPILDLAQYLGISIDETHKRTEIAPIINARDWDKADPKTHDDISGFYKSSEYYVAELARYEETRRRAFEEYLNVL</sequence>
<dbReference type="AlphaFoldDB" id="X0RG82"/>
<proteinExistence type="predicted"/>
<reference evidence="1" key="1">
    <citation type="journal article" date="2014" name="Front. Microbiol.">
        <title>High frequency of phylogenetically diverse reductive dehalogenase-homologous genes in deep subseafloor sedimentary metagenomes.</title>
        <authorList>
            <person name="Kawai M."/>
            <person name="Futagami T."/>
            <person name="Toyoda A."/>
            <person name="Takaki Y."/>
            <person name="Nishi S."/>
            <person name="Hori S."/>
            <person name="Arai W."/>
            <person name="Tsubouchi T."/>
            <person name="Morono Y."/>
            <person name="Uchiyama I."/>
            <person name="Ito T."/>
            <person name="Fujiyama A."/>
            <person name="Inagaki F."/>
            <person name="Takami H."/>
        </authorList>
    </citation>
    <scope>NUCLEOTIDE SEQUENCE</scope>
    <source>
        <strain evidence="1">Expedition CK06-06</strain>
    </source>
</reference>
<name>X0RG82_9ZZZZ</name>
<feature type="non-terminal residue" evidence="1">
    <location>
        <position position="77"/>
    </location>
</feature>
<evidence type="ECO:0000313" key="1">
    <source>
        <dbReference type="EMBL" id="GAF67904.1"/>
    </source>
</evidence>
<comment type="caution">
    <text evidence="1">The sequence shown here is derived from an EMBL/GenBank/DDBJ whole genome shotgun (WGS) entry which is preliminary data.</text>
</comment>
<dbReference type="EMBL" id="BARS01008907">
    <property type="protein sequence ID" value="GAF67904.1"/>
    <property type="molecule type" value="Genomic_DNA"/>
</dbReference>
<gene>
    <name evidence="1" type="ORF">S01H1_16870</name>
</gene>
<accession>X0RG82</accession>
<organism evidence="1">
    <name type="scientific">marine sediment metagenome</name>
    <dbReference type="NCBI Taxonomy" id="412755"/>
    <lineage>
        <taxon>unclassified sequences</taxon>
        <taxon>metagenomes</taxon>
        <taxon>ecological metagenomes</taxon>
    </lineage>
</organism>